<evidence type="ECO:0000259" key="4">
    <source>
        <dbReference type="PROSITE" id="PS50943"/>
    </source>
</evidence>
<dbReference type="EMBL" id="JBHIRY010000009">
    <property type="protein sequence ID" value="MFB5761066.1"/>
    <property type="molecule type" value="Genomic_DNA"/>
</dbReference>
<evidence type="ECO:0000256" key="2">
    <source>
        <dbReference type="ARBA" id="ARBA00023125"/>
    </source>
</evidence>
<dbReference type="PANTHER" id="PTHR40661:SF3">
    <property type="entry name" value="FELS-1 PROPHAGE TRANSCRIPTIONAL REGULATOR"/>
    <property type="match status" value="1"/>
</dbReference>
<gene>
    <name evidence="5" type="ORF">ACE5LO_11755</name>
</gene>
<dbReference type="Pfam" id="PF01381">
    <property type="entry name" value="HTH_3"/>
    <property type="match status" value="1"/>
</dbReference>
<proteinExistence type="predicted"/>
<keyword evidence="6" id="KW-1185">Reference proteome</keyword>
<dbReference type="CDD" id="cd06529">
    <property type="entry name" value="S24_LexA-like"/>
    <property type="match status" value="1"/>
</dbReference>
<dbReference type="Proteomes" id="UP001580430">
    <property type="component" value="Unassembled WGS sequence"/>
</dbReference>
<keyword evidence="2" id="KW-0238">DNA-binding</keyword>
<dbReference type="Pfam" id="PF00717">
    <property type="entry name" value="Peptidase_S24"/>
    <property type="match status" value="1"/>
</dbReference>
<keyword evidence="3" id="KW-0804">Transcription</keyword>
<dbReference type="PROSITE" id="PS50943">
    <property type="entry name" value="HTH_CROC1"/>
    <property type="match status" value="1"/>
</dbReference>
<dbReference type="InterPro" id="IPR001387">
    <property type="entry name" value="Cro/C1-type_HTH"/>
</dbReference>
<keyword evidence="1" id="KW-0805">Transcription regulation</keyword>
<accession>A0ABV5C0X0</accession>
<dbReference type="InterPro" id="IPR015927">
    <property type="entry name" value="Peptidase_S24_S26A/B/C"/>
</dbReference>
<dbReference type="InterPro" id="IPR039418">
    <property type="entry name" value="LexA-like"/>
</dbReference>
<dbReference type="SUPFAM" id="SSF51306">
    <property type="entry name" value="LexA/Signal peptidase"/>
    <property type="match status" value="1"/>
</dbReference>
<evidence type="ECO:0000256" key="1">
    <source>
        <dbReference type="ARBA" id="ARBA00023015"/>
    </source>
</evidence>
<evidence type="ECO:0000313" key="5">
    <source>
        <dbReference type="EMBL" id="MFB5761066.1"/>
    </source>
</evidence>
<dbReference type="PANTHER" id="PTHR40661">
    <property type="match status" value="1"/>
</dbReference>
<dbReference type="SUPFAM" id="SSF47413">
    <property type="entry name" value="lambda repressor-like DNA-binding domains"/>
    <property type="match status" value="1"/>
</dbReference>
<protein>
    <submittedName>
        <fullName evidence="5">LexA family protein</fullName>
    </submittedName>
</protein>
<dbReference type="SMART" id="SM00530">
    <property type="entry name" value="HTH_XRE"/>
    <property type="match status" value="1"/>
</dbReference>
<feature type="domain" description="HTH cro/C1-type" evidence="4">
    <location>
        <begin position="22"/>
        <end position="65"/>
    </location>
</feature>
<dbReference type="InterPro" id="IPR036286">
    <property type="entry name" value="LexA/Signal_pep-like_sf"/>
</dbReference>
<evidence type="ECO:0000313" key="6">
    <source>
        <dbReference type="Proteomes" id="UP001580430"/>
    </source>
</evidence>
<dbReference type="RefSeq" id="WP_375520212.1">
    <property type="nucleotide sequence ID" value="NZ_JBHIRY010000009.1"/>
</dbReference>
<organism evidence="5 6">
    <name type="scientific">Paenibacillus medicaginis</name>
    <dbReference type="NCBI Taxonomy" id="1470560"/>
    <lineage>
        <taxon>Bacteria</taxon>
        <taxon>Bacillati</taxon>
        <taxon>Bacillota</taxon>
        <taxon>Bacilli</taxon>
        <taxon>Bacillales</taxon>
        <taxon>Paenibacillaceae</taxon>
        <taxon>Paenibacillus</taxon>
    </lineage>
</organism>
<reference evidence="5 6" key="1">
    <citation type="submission" date="2024-09" db="EMBL/GenBank/DDBJ databases">
        <title>Paenibacillus zeirhizospherea sp. nov., isolated from surface of the maize (Zea mays) roots in a horticulture field, Hungary.</title>
        <authorList>
            <person name="Marton D."/>
            <person name="Farkas M."/>
            <person name="Bedics A."/>
            <person name="Toth E."/>
            <person name="Tancsics A."/>
            <person name="Boka K."/>
            <person name="Marati G."/>
            <person name="Kriszt B."/>
            <person name="Cserhati M."/>
        </authorList>
    </citation>
    <scope>NUCLEOTIDE SEQUENCE [LARGE SCALE GENOMIC DNA]</scope>
    <source>
        <strain evidence="5 6">JCM 18446</strain>
    </source>
</reference>
<sequence length="224" mass="24885">MSYQTFSRVFSRLVEKSNYSDAEVARRLSVNRSTISRWKSGEQSPALSKIKEIADLLEVNPMVFVDDSQEYSNKVAEKKESYIVTPVKGSSSNVPLYGSVAAGQPLEMIQIEDLIEIPESVAFRYPNSFLLRVNGDSMNKIVPNGAYALIDPCEDANNGEIVAVAVNGYDATLKHFFKLQNSIALEPDSYNPEHVARVYTGAEATTIKVIGKMVWYMAPLDAKF</sequence>
<dbReference type="Gene3D" id="1.10.260.40">
    <property type="entry name" value="lambda repressor-like DNA-binding domains"/>
    <property type="match status" value="1"/>
</dbReference>
<dbReference type="Gene3D" id="2.10.109.10">
    <property type="entry name" value="Umud Fragment, subunit A"/>
    <property type="match status" value="1"/>
</dbReference>
<evidence type="ECO:0000256" key="3">
    <source>
        <dbReference type="ARBA" id="ARBA00023163"/>
    </source>
</evidence>
<dbReference type="InterPro" id="IPR010982">
    <property type="entry name" value="Lambda_DNA-bd_dom_sf"/>
</dbReference>
<dbReference type="CDD" id="cd00093">
    <property type="entry name" value="HTH_XRE"/>
    <property type="match status" value="1"/>
</dbReference>
<name>A0ABV5C0X0_9BACL</name>
<comment type="caution">
    <text evidence="5">The sequence shown here is derived from an EMBL/GenBank/DDBJ whole genome shotgun (WGS) entry which is preliminary data.</text>
</comment>